<feature type="region of interest" description="Disordered" evidence="1">
    <location>
        <begin position="175"/>
        <end position="204"/>
    </location>
</feature>
<gene>
    <name evidence="3" type="ORF">CB5_LOCUS4959</name>
</gene>
<accession>A0A6V7NTC5</accession>
<evidence type="ECO:0000313" key="3">
    <source>
        <dbReference type="EMBL" id="CAD1821748.1"/>
    </source>
</evidence>
<feature type="compositionally biased region" description="Low complexity" evidence="1">
    <location>
        <begin position="191"/>
        <end position="200"/>
    </location>
</feature>
<evidence type="ECO:0000259" key="2">
    <source>
        <dbReference type="Pfam" id="PF03732"/>
    </source>
</evidence>
<organism evidence="3">
    <name type="scientific">Ananas comosus var. bracteatus</name>
    <name type="common">red pineapple</name>
    <dbReference type="NCBI Taxonomy" id="296719"/>
    <lineage>
        <taxon>Eukaryota</taxon>
        <taxon>Viridiplantae</taxon>
        <taxon>Streptophyta</taxon>
        <taxon>Embryophyta</taxon>
        <taxon>Tracheophyta</taxon>
        <taxon>Spermatophyta</taxon>
        <taxon>Magnoliopsida</taxon>
        <taxon>Liliopsida</taxon>
        <taxon>Poales</taxon>
        <taxon>Bromeliaceae</taxon>
        <taxon>Bromelioideae</taxon>
        <taxon>Ananas</taxon>
    </lineage>
</organism>
<feature type="domain" description="Retrotransposon gag" evidence="2">
    <location>
        <begin position="261"/>
        <end position="357"/>
    </location>
</feature>
<feature type="compositionally biased region" description="Basic and acidic residues" evidence="1">
    <location>
        <begin position="391"/>
        <end position="402"/>
    </location>
</feature>
<dbReference type="PANTHER" id="PTHR34482">
    <property type="entry name" value="DNA DAMAGE-INDUCIBLE PROTEIN 1-LIKE"/>
    <property type="match status" value="1"/>
</dbReference>
<feature type="region of interest" description="Disordered" evidence="1">
    <location>
        <begin position="391"/>
        <end position="419"/>
    </location>
</feature>
<dbReference type="InterPro" id="IPR005162">
    <property type="entry name" value="Retrotrans_gag_dom"/>
</dbReference>
<name>A0A6V7NTC5_ANACO</name>
<dbReference type="Pfam" id="PF03732">
    <property type="entry name" value="Retrotrans_gag"/>
    <property type="match status" value="1"/>
</dbReference>
<dbReference type="PANTHER" id="PTHR34482:SF49">
    <property type="entry name" value="RETROTRANSPOSON GAG DOMAIN-CONTAINING PROTEIN"/>
    <property type="match status" value="1"/>
</dbReference>
<sequence length="459" mass="52076">MVLGIVEVPASRMHCMLCSRGTLTHVDRVSFCEDWIILTSLFSLSVVAPPRHESPEYFTRGRRSCPADGLGVRVQLLLTYEIESDLDLVGKPAAPAAEPTGNYIYIVLTPCGTMSPRRYVRRSAPAPSSEVPEEAGSSEVRELRAQVSALTGIVHRQESRFEQLQGLMERHFAAATAAATEGPRPPPASVPPAASGSTTPDATALEAERERALAALEKFRKFNPPTFEGEKVEPWMVESWVDSMETLFEDLYTLERDKVYLATHCLERTAKVWWKRIKRNRASDLPPLTWDEFRGLFYVNYFPDNEKKKLQEQFRKLKQGSRTVAEYEREFSHIIDCVPDVVRDDRDRADWFERGLRADIYRAVHILKLTAFAEVLDRALWAEQGNTHIREEREASERDGGKKRAQSNSGAQTKSRNDANREVAKIEFSSLLLFKGKTRFNLSISMNFKQGSKNFSKTN</sequence>
<dbReference type="AlphaFoldDB" id="A0A6V7NTC5"/>
<evidence type="ECO:0000256" key="1">
    <source>
        <dbReference type="SAM" id="MobiDB-lite"/>
    </source>
</evidence>
<dbReference type="EMBL" id="LR862141">
    <property type="protein sequence ID" value="CAD1821748.1"/>
    <property type="molecule type" value="Genomic_DNA"/>
</dbReference>
<reference evidence="3" key="1">
    <citation type="submission" date="2020-07" db="EMBL/GenBank/DDBJ databases">
        <authorList>
            <person name="Lin J."/>
        </authorList>
    </citation>
    <scope>NUCLEOTIDE SEQUENCE</scope>
</reference>
<protein>
    <recommendedName>
        <fullName evidence="2">Retrotransposon gag domain-containing protein</fullName>
    </recommendedName>
</protein>
<proteinExistence type="predicted"/>